<dbReference type="InterPro" id="IPR052035">
    <property type="entry name" value="ZnF_BED_domain_contain"/>
</dbReference>
<keyword evidence="8" id="KW-1185">Reference proteome</keyword>
<dbReference type="OrthoDB" id="6617368at2759"/>
<accession>A0A9P0MPL7</accession>
<evidence type="ECO:0000313" key="8">
    <source>
        <dbReference type="Proteomes" id="UP001152798"/>
    </source>
</evidence>
<dbReference type="PANTHER" id="PTHR46481">
    <property type="entry name" value="ZINC FINGER BED DOMAIN-CONTAINING PROTEIN 4"/>
    <property type="match status" value="1"/>
</dbReference>
<evidence type="ECO:0000256" key="1">
    <source>
        <dbReference type="ARBA" id="ARBA00004123"/>
    </source>
</evidence>
<keyword evidence="3" id="KW-0863">Zinc-finger</keyword>
<name>A0A9P0MPL7_NEZVI</name>
<dbReference type="Proteomes" id="UP001152798">
    <property type="component" value="Chromosome 4"/>
</dbReference>
<proteinExistence type="predicted"/>
<gene>
    <name evidence="7" type="ORF">NEZAVI_LOCUS7948</name>
</gene>
<evidence type="ECO:0000259" key="6">
    <source>
        <dbReference type="Pfam" id="PF05699"/>
    </source>
</evidence>
<keyword evidence="4" id="KW-0862">Zinc</keyword>
<evidence type="ECO:0000313" key="7">
    <source>
        <dbReference type="EMBL" id="CAH1398261.1"/>
    </source>
</evidence>
<organism evidence="7 8">
    <name type="scientific">Nezara viridula</name>
    <name type="common">Southern green stink bug</name>
    <name type="synonym">Cimex viridulus</name>
    <dbReference type="NCBI Taxonomy" id="85310"/>
    <lineage>
        <taxon>Eukaryota</taxon>
        <taxon>Metazoa</taxon>
        <taxon>Ecdysozoa</taxon>
        <taxon>Arthropoda</taxon>
        <taxon>Hexapoda</taxon>
        <taxon>Insecta</taxon>
        <taxon>Pterygota</taxon>
        <taxon>Neoptera</taxon>
        <taxon>Paraneoptera</taxon>
        <taxon>Hemiptera</taxon>
        <taxon>Heteroptera</taxon>
        <taxon>Panheteroptera</taxon>
        <taxon>Pentatomomorpha</taxon>
        <taxon>Pentatomoidea</taxon>
        <taxon>Pentatomidae</taxon>
        <taxon>Pentatominae</taxon>
        <taxon>Nezara</taxon>
    </lineage>
</organism>
<reference evidence="7" key="1">
    <citation type="submission" date="2022-01" db="EMBL/GenBank/DDBJ databases">
        <authorList>
            <person name="King R."/>
        </authorList>
    </citation>
    <scope>NUCLEOTIDE SEQUENCE</scope>
</reference>
<dbReference type="EMBL" id="OV725080">
    <property type="protein sequence ID" value="CAH1398261.1"/>
    <property type="molecule type" value="Genomic_DNA"/>
</dbReference>
<dbReference type="Pfam" id="PF05699">
    <property type="entry name" value="Dimer_Tnp_hAT"/>
    <property type="match status" value="1"/>
</dbReference>
<keyword evidence="5" id="KW-0539">Nucleus</keyword>
<keyword evidence="2" id="KW-0479">Metal-binding</keyword>
<dbReference type="PANTHER" id="PTHR46481:SF10">
    <property type="entry name" value="ZINC FINGER BED DOMAIN-CONTAINING PROTEIN 39"/>
    <property type="match status" value="1"/>
</dbReference>
<protein>
    <recommendedName>
        <fullName evidence="6">HAT C-terminal dimerisation domain-containing protein</fullName>
    </recommendedName>
</protein>
<evidence type="ECO:0000256" key="4">
    <source>
        <dbReference type="ARBA" id="ARBA00022833"/>
    </source>
</evidence>
<dbReference type="GO" id="GO:0005634">
    <property type="term" value="C:nucleus"/>
    <property type="evidence" value="ECO:0007669"/>
    <property type="project" value="UniProtKB-SubCell"/>
</dbReference>
<dbReference type="SUPFAM" id="SSF53098">
    <property type="entry name" value="Ribonuclease H-like"/>
    <property type="match status" value="1"/>
</dbReference>
<dbReference type="InterPro" id="IPR012337">
    <property type="entry name" value="RNaseH-like_sf"/>
</dbReference>
<dbReference type="GO" id="GO:0046983">
    <property type="term" value="F:protein dimerization activity"/>
    <property type="evidence" value="ECO:0007669"/>
    <property type="project" value="InterPro"/>
</dbReference>
<evidence type="ECO:0000256" key="5">
    <source>
        <dbReference type="ARBA" id="ARBA00023242"/>
    </source>
</evidence>
<dbReference type="AlphaFoldDB" id="A0A9P0MPL7"/>
<evidence type="ECO:0000256" key="3">
    <source>
        <dbReference type="ARBA" id="ARBA00022771"/>
    </source>
</evidence>
<comment type="subcellular location">
    <subcellularLocation>
        <location evidence="1">Nucleus</location>
    </subcellularLocation>
</comment>
<sequence>MFSRFVSLETSIRTTLALIDKPIEVLSPEEWVIAAEITTALQPMKEVTDHISGENYVTGSSIIILIQGILDLYNNMIEENPNFSSSVKLLINKLKEGLEGRLGNLQGSKTLVTATFLDPRFKNIAFPSEKIAETAKKNIINLVASQINQDLGEDPSGDTVEMSSDTPSTSSTLVKKLAAFNTYRRIAANYKPAGTPMSRAITEVQRYLEEPLPSENSDPLKWWREHSYNFPFLSKIVKQKFCTVVTSVPCERVFSKAGNILNERRTRLSSEKVKKLVFLKYNS</sequence>
<dbReference type="InterPro" id="IPR008906">
    <property type="entry name" value="HATC_C_dom"/>
</dbReference>
<evidence type="ECO:0000256" key="2">
    <source>
        <dbReference type="ARBA" id="ARBA00022723"/>
    </source>
</evidence>
<dbReference type="GO" id="GO:0008270">
    <property type="term" value="F:zinc ion binding"/>
    <property type="evidence" value="ECO:0007669"/>
    <property type="project" value="UniProtKB-KW"/>
</dbReference>
<feature type="domain" description="HAT C-terminal dimerisation" evidence="6">
    <location>
        <begin position="203"/>
        <end position="282"/>
    </location>
</feature>